<evidence type="ECO:0000256" key="1">
    <source>
        <dbReference type="ARBA" id="ARBA00010169"/>
    </source>
</evidence>
<dbReference type="GO" id="GO:0010038">
    <property type="term" value="P:response to metal ion"/>
    <property type="evidence" value="ECO:0007669"/>
    <property type="project" value="InterPro"/>
</dbReference>
<protein>
    <submittedName>
        <fullName evidence="2">Divalent-cation tolerance protein CutA</fullName>
    </submittedName>
</protein>
<evidence type="ECO:0000313" key="2">
    <source>
        <dbReference type="EMBL" id="RXJ64166.1"/>
    </source>
</evidence>
<comment type="caution">
    <text evidence="2">The sequence shown here is derived from an EMBL/GenBank/DDBJ whole genome shotgun (WGS) entry which is preliminary data.</text>
</comment>
<dbReference type="PANTHER" id="PTHR23419">
    <property type="entry name" value="DIVALENT CATION TOLERANCE CUTA-RELATED"/>
    <property type="match status" value="1"/>
</dbReference>
<name>A0A4Q0Y230_9BACT</name>
<dbReference type="STRING" id="877500.GCA_000935065_01407"/>
<dbReference type="PANTHER" id="PTHR23419:SF8">
    <property type="entry name" value="FI09726P"/>
    <property type="match status" value="1"/>
</dbReference>
<dbReference type="GO" id="GO:0005507">
    <property type="term" value="F:copper ion binding"/>
    <property type="evidence" value="ECO:0007669"/>
    <property type="project" value="TreeGrafter"/>
</dbReference>
<dbReference type="Proteomes" id="UP000290191">
    <property type="component" value="Unassembled WGS sequence"/>
</dbReference>
<dbReference type="Pfam" id="PF03091">
    <property type="entry name" value="CutA1"/>
    <property type="match status" value="1"/>
</dbReference>
<dbReference type="SUPFAM" id="SSF54913">
    <property type="entry name" value="GlnB-like"/>
    <property type="match status" value="1"/>
</dbReference>
<reference evidence="2 3" key="1">
    <citation type="submission" date="2017-10" db="EMBL/GenBank/DDBJ databases">
        <title>Genomics of the genus Arcobacter.</title>
        <authorList>
            <person name="Perez-Cataluna A."/>
            <person name="Figueras M.J."/>
        </authorList>
    </citation>
    <scope>NUCLEOTIDE SEQUENCE [LARGE SCALE GENOMIC DNA]</scope>
    <source>
        <strain evidence="2 3">DSM 24636</strain>
    </source>
</reference>
<comment type="similarity">
    <text evidence="1">Belongs to the CutA family.</text>
</comment>
<dbReference type="InterPro" id="IPR004323">
    <property type="entry name" value="Ion_tolerance_CutA"/>
</dbReference>
<dbReference type="OrthoDB" id="37622at2"/>
<sequence length="104" mass="12022">MKTIVIQTTCANKKEAESIAKLLIEQNLAACVQMSDIESFYKWKDEFCNDKEVLLSIKTKKENFKNIKSKIKELHSYDVPEIIAVNIDKLSKDYKKFIAKTCKS</sequence>
<dbReference type="AlphaFoldDB" id="A0A4Q0Y230"/>
<dbReference type="InterPro" id="IPR011322">
    <property type="entry name" value="N-reg_PII-like_a/b"/>
</dbReference>
<dbReference type="Gene3D" id="3.30.70.120">
    <property type="match status" value="1"/>
</dbReference>
<evidence type="ECO:0000313" key="3">
    <source>
        <dbReference type="Proteomes" id="UP000290191"/>
    </source>
</evidence>
<organism evidence="2 3">
    <name type="scientific">Halarcobacter anaerophilus</name>
    <dbReference type="NCBI Taxonomy" id="877500"/>
    <lineage>
        <taxon>Bacteria</taxon>
        <taxon>Pseudomonadati</taxon>
        <taxon>Campylobacterota</taxon>
        <taxon>Epsilonproteobacteria</taxon>
        <taxon>Campylobacterales</taxon>
        <taxon>Arcobacteraceae</taxon>
        <taxon>Halarcobacter</taxon>
    </lineage>
</organism>
<proteinExistence type="inferred from homology"/>
<dbReference type="RefSeq" id="WP_129081481.1">
    <property type="nucleotide sequence ID" value="NZ_CP041070.1"/>
</dbReference>
<dbReference type="EMBL" id="PDKO01000002">
    <property type="protein sequence ID" value="RXJ64166.1"/>
    <property type="molecule type" value="Genomic_DNA"/>
</dbReference>
<keyword evidence="3" id="KW-1185">Reference proteome</keyword>
<dbReference type="InterPro" id="IPR015867">
    <property type="entry name" value="N-reg_PII/ATP_PRibTrfase_C"/>
</dbReference>
<gene>
    <name evidence="2" type="ORF">CRV06_04275</name>
</gene>
<accession>A0A4Q0Y230</accession>